<dbReference type="AlphaFoldDB" id="A0A1Y2HSX3"/>
<evidence type="ECO:0000256" key="2">
    <source>
        <dbReference type="SAM" id="Phobius"/>
    </source>
</evidence>
<dbReference type="OrthoDB" id="10679259at2759"/>
<evidence type="ECO:0000313" key="3">
    <source>
        <dbReference type="EMBL" id="ORZ36891.1"/>
    </source>
</evidence>
<protein>
    <submittedName>
        <fullName evidence="3">Uncharacterized protein</fullName>
    </submittedName>
</protein>
<reference evidence="3 4" key="1">
    <citation type="submission" date="2016-07" db="EMBL/GenBank/DDBJ databases">
        <title>Pervasive Adenine N6-methylation of Active Genes in Fungi.</title>
        <authorList>
            <consortium name="DOE Joint Genome Institute"/>
            <person name="Mondo S.J."/>
            <person name="Dannebaum R.O."/>
            <person name="Kuo R.C."/>
            <person name="Labutti K."/>
            <person name="Haridas S."/>
            <person name="Kuo A."/>
            <person name="Salamov A."/>
            <person name="Ahrendt S.R."/>
            <person name="Lipzen A."/>
            <person name="Sullivan W."/>
            <person name="Andreopoulos W.B."/>
            <person name="Clum A."/>
            <person name="Lindquist E."/>
            <person name="Daum C."/>
            <person name="Ramamoorthy G.K."/>
            <person name="Gryganskyi A."/>
            <person name="Culley D."/>
            <person name="Magnuson J.K."/>
            <person name="James T.Y."/>
            <person name="O'Malley M.A."/>
            <person name="Stajich J.E."/>
            <person name="Spatafora J.W."/>
            <person name="Visel A."/>
            <person name="Grigoriev I.V."/>
        </authorList>
    </citation>
    <scope>NUCLEOTIDE SEQUENCE [LARGE SCALE GENOMIC DNA]</scope>
    <source>
        <strain evidence="3 4">PL171</strain>
    </source>
</reference>
<dbReference type="Proteomes" id="UP000193411">
    <property type="component" value="Unassembled WGS sequence"/>
</dbReference>
<dbReference type="EMBL" id="MCFL01000015">
    <property type="protein sequence ID" value="ORZ36891.1"/>
    <property type="molecule type" value="Genomic_DNA"/>
</dbReference>
<keyword evidence="4" id="KW-1185">Reference proteome</keyword>
<feature type="transmembrane region" description="Helical" evidence="2">
    <location>
        <begin position="12"/>
        <end position="38"/>
    </location>
</feature>
<comment type="caution">
    <text evidence="3">The sequence shown here is derived from an EMBL/GenBank/DDBJ whole genome shotgun (WGS) entry which is preliminary data.</text>
</comment>
<gene>
    <name evidence="3" type="ORF">BCR44DRAFT_1431932</name>
</gene>
<organism evidence="3 4">
    <name type="scientific">Catenaria anguillulae PL171</name>
    <dbReference type="NCBI Taxonomy" id="765915"/>
    <lineage>
        <taxon>Eukaryota</taxon>
        <taxon>Fungi</taxon>
        <taxon>Fungi incertae sedis</taxon>
        <taxon>Blastocladiomycota</taxon>
        <taxon>Blastocladiomycetes</taxon>
        <taxon>Blastocladiales</taxon>
        <taxon>Catenariaceae</taxon>
        <taxon>Catenaria</taxon>
    </lineage>
</organism>
<name>A0A1Y2HSX3_9FUNG</name>
<feature type="region of interest" description="Disordered" evidence="1">
    <location>
        <begin position="261"/>
        <end position="285"/>
    </location>
</feature>
<sequence length="285" mass="30858">MIPMSIRHQVFLWSSSSVFLSAVLLINVTTCLSALYAWRLTKKSTLYPTLATVAVAHVFDFYLSVISSGSWREMAQGYQHRSYWVLGKTRLPRTSQGLLALAGISILLVGTQIFVVWSIFDSLIAGGTSVAFVVLLRQMATPSANGKELRPGLRRLLSNMIRLLVVEVLMIGTDPNWLTLYTCESIRMLLCSSFLVSLNRLLRNKQIGRPNELSKAASGAGLPQLASGGGVPGRDLAVNTNMTKQLSITTEFQGSKGLLLSPSSAADAHPPTTPIGGDAARLLQP</sequence>
<evidence type="ECO:0000313" key="4">
    <source>
        <dbReference type="Proteomes" id="UP000193411"/>
    </source>
</evidence>
<feature type="transmembrane region" description="Helical" evidence="2">
    <location>
        <begin position="50"/>
        <end position="71"/>
    </location>
</feature>
<keyword evidence="2" id="KW-0472">Membrane</keyword>
<feature type="transmembrane region" description="Helical" evidence="2">
    <location>
        <begin position="98"/>
        <end position="117"/>
    </location>
</feature>
<evidence type="ECO:0000256" key="1">
    <source>
        <dbReference type="SAM" id="MobiDB-lite"/>
    </source>
</evidence>
<proteinExistence type="predicted"/>
<keyword evidence="2" id="KW-0812">Transmembrane</keyword>
<accession>A0A1Y2HSX3</accession>
<keyword evidence="2" id="KW-1133">Transmembrane helix</keyword>